<sequence length="144" mass="16552">GKAKHVSEKWSIKMASNGINLFKELRHGPIYQKTIPSKVLDRVDLWNGLRTLDEAGKVHFISVLGNHLGISKEDMKKHVVPYLKDHIFVQDSINKARFRMQGVNQKVIQSNMMEQSQKEEVEPSSSQLLDGSLSYWWPTPRKLV</sequence>
<dbReference type="Gene3D" id="3.40.50.1820">
    <property type="entry name" value="alpha/beta hydrolase"/>
    <property type="match status" value="1"/>
</dbReference>
<dbReference type="AlphaFoldDB" id="A0A445KZ50"/>
<reference evidence="1 2" key="1">
    <citation type="submission" date="2018-09" db="EMBL/GenBank/DDBJ databases">
        <title>A high-quality reference genome of wild soybean provides a powerful tool to mine soybean genomes.</title>
        <authorList>
            <person name="Xie M."/>
            <person name="Chung C.Y.L."/>
            <person name="Li M.-W."/>
            <person name="Wong F.-L."/>
            <person name="Chan T.-F."/>
            <person name="Lam H.-M."/>
        </authorList>
    </citation>
    <scope>NUCLEOTIDE SEQUENCE [LARGE SCALE GENOMIC DNA]</scope>
    <source>
        <strain evidence="2">cv. W05</strain>
        <tissue evidence="1">Hypocotyl of etiolated seedlings</tissue>
    </source>
</reference>
<evidence type="ECO:0000313" key="1">
    <source>
        <dbReference type="EMBL" id="RZC16028.1"/>
    </source>
</evidence>
<dbReference type="InterPro" id="IPR029058">
    <property type="entry name" value="AB_hydrolase_fold"/>
</dbReference>
<comment type="caution">
    <text evidence="1">The sequence shown here is derived from an EMBL/GenBank/DDBJ whole genome shotgun (WGS) entry which is preliminary data.</text>
</comment>
<feature type="non-terminal residue" evidence="1">
    <location>
        <position position="1"/>
    </location>
</feature>
<keyword evidence="2" id="KW-1185">Reference proteome</keyword>
<gene>
    <name evidence="1" type="ORF">D0Y65_009354</name>
</gene>
<evidence type="ECO:0000313" key="2">
    <source>
        <dbReference type="Proteomes" id="UP000289340"/>
    </source>
</evidence>
<protein>
    <submittedName>
        <fullName evidence="1">Uncharacterized protein</fullName>
    </submittedName>
</protein>
<proteinExistence type="predicted"/>
<accession>A0A445KZ50</accession>
<dbReference type="EMBL" id="QZWG01000004">
    <property type="protein sequence ID" value="RZC16028.1"/>
    <property type="molecule type" value="Genomic_DNA"/>
</dbReference>
<dbReference type="Proteomes" id="UP000289340">
    <property type="component" value="Chromosome 4"/>
</dbReference>
<organism evidence="1 2">
    <name type="scientific">Glycine soja</name>
    <name type="common">Wild soybean</name>
    <dbReference type="NCBI Taxonomy" id="3848"/>
    <lineage>
        <taxon>Eukaryota</taxon>
        <taxon>Viridiplantae</taxon>
        <taxon>Streptophyta</taxon>
        <taxon>Embryophyta</taxon>
        <taxon>Tracheophyta</taxon>
        <taxon>Spermatophyta</taxon>
        <taxon>Magnoliopsida</taxon>
        <taxon>eudicotyledons</taxon>
        <taxon>Gunneridae</taxon>
        <taxon>Pentapetalae</taxon>
        <taxon>rosids</taxon>
        <taxon>fabids</taxon>
        <taxon>Fabales</taxon>
        <taxon>Fabaceae</taxon>
        <taxon>Papilionoideae</taxon>
        <taxon>50 kb inversion clade</taxon>
        <taxon>NPAAA clade</taxon>
        <taxon>indigoferoid/millettioid clade</taxon>
        <taxon>Phaseoleae</taxon>
        <taxon>Glycine</taxon>
        <taxon>Glycine subgen. Soja</taxon>
    </lineage>
</organism>
<name>A0A445KZ50_GLYSO</name>